<dbReference type="Proteomes" id="UP000254508">
    <property type="component" value="Chromosome"/>
</dbReference>
<comment type="similarity">
    <text evidence="9">Belongs to the bacterial CoaD family.</text>
</comment>
<feature type="binding site" evidence="9">
    <location>
        <begin position="93"/>
        <end position="95"/>
    </location>
    <ligand>
        <name>ATP</name>
        <dbReference type="ChEBI" id="CHEBI:30616"/>
    </ligand>
</feature>
<feature type="binding site" evidence="9">
    <location>
        <begin position="12"/>
        <end position="13"/>
    </location>
    <ligand>
        <name>ATP</name>
        <dbReference type="ChEBI" id="CHEBI:30616"/>
    </ligand>
</feature>
<keyword evidence="1 9" id="KW-0963">Cytoplasm</keyword>
<dbReference type="InterPro" id="IPR004821">
    <property type="entry name" value="Cyt_trans-like"/>
</dbReference>
<dbReference type="EMBL" id="CP031357">
    <property type="protein sequence ID" value="AXK42494.1"/>
    <property type="molecule type" value="Genomic_DNA"/>
</dbReference>
<evidence type="ECO:0000256" key="3">
    <source>
        <dbReference type="ARBA" id="ARBA00022695"/>
    </source>
</evidence>
<evidence type="ECO:0000313" key="11">
    <source>
        <dbReference type="EMBL" id="AXK42494.1"/>
    </source>
</evidence>
<evidence type="ECO:0000256" key="4">
    <source>
        <dbReference type="ARBA" id="ARBA00022741"/>
    </source>
</evidence>
<dbReference type="NCBIfam" id="TIGR01510">
    <property type="entry name" value="coaD_prev_kdtB"/>
    <property type="match status" value="1"/>
</dbReference>
<gene>
    <name evidence="9" type="primary">coaD</name>
    <name evidence="11" type="ORF">DVR09_09280</name>
</gene>
<comment type="cofactor">
    <cofactor evidence="9">
        <name>Mg(2+)</name>
        <dbReference type="ChEBI" id="CHEBI:18420"/>
    </cofactor>
</comment>
<organism evidence="11 12">
    <name type="scientific">Erythrobacter aureus</name>
    <dbReference type="NCBI Taxonomy" id="2182384"/>
    <lineage>
        <taxon>Bacteria</taxon>
        <taxon>Pseudomonadati</taxon>
        <taxon>Pseudomonadota</taxon>
        <taxon>Alphaproteobacteria</taxon>
        <taxon>Sphingomonadales</taxon>
        <taxon>Erythrobacteraceae</taxon>
        <taxon>Erythrobacter/Porphyrobacter group</taxon>
        <taxon>Erythrobacter</taxon>
    </lineage>
</organism>
<feature type="domain" description="Cytidyltransferase-like" evidence="10">
    <location>
        <begin position="8"/>
        <end position="138"/>
    </location>
</feature>
<dbReference type="NCBIfam" id="TIGR00125">
    <property type="entry name" value="cyt_tran_rel"/>
    <property type="match status" value="1"/>
</dbReference>
<dbReference type="Pfam" id="PF01467">
    <property type="entry name" value="CTP_transf_like"/>
    <property type="match status" value="1"/>
</dbReference>
<comment type="subunit">
    <text evidence="9">Homohexamer.</text>
</comment>
<evidence type="ECO:0000256" key="5">
    <source>
        <dbReference type="ARBA" id="ARBA00022840"/>
    </source>
</evidence>
<keyword evidence="3 9" id="KW-0548">Nucleotidyltransferase</keyword>
<dbReference type="GO" id="GO:0005524">
    <property type="term" value="F:ATP binding"/>
    <property type="evidence" value="ECO:0007669"/>
    <property type="project" value="UniProtKB-KW"/>
</dbReference>
<dbReference type="PANTHER" id="PTHR21342">
    <property type="entry name" value="PHOSPHOPANTETHEINE ADENYLYLTRANSFERASE"/>
    <property type="match status" value="1"/>
</dbReference>
<keyword evidence="6 9" id="KW-0460">Magnesium</keyword>
<feature type="site" description="Transition state stabilizer" evidence="9">
    <location>
        <position position="20"/>
    </location>
</feature>
<dbReference type="GO" id="GO:0015937">
    <property type="term" value="P:coenzyme A biosynthetic process"/>
    <property type="evidence" value="ECO:0007669"/>
    <property type="project" value="UniProtKB-UniRule"/>
</dbReference>
<evidence type="ECO:0000256" key="2">
    <source>
        <dbReference type="ARBA" id="ARBA00022679"/>
    </source>
</evidence>
<feature type="binding site" evidence="9">
    <location>
        <begin position="128"/>
        <end position="134"/>
    </location>
    <ligand>
        <name>ATP</name>
        <dbReference type="ChEBI" id="CHEBI:30616"/>
    </ligand>
</feature>
<keyword evidence="12" id="KW-1185">Reference proteome</keyword>
<reference evidence="12" key="1">
    <citation type="submission" date="2018-07" db="EMBL/GenBank/DDBJ databases">
        <title>Genome sequence of Erythrobacter strain YH-07, an antagonistic bacterium isolated from Yellow Sea.</title>
        <authorList>
            <person name="Tang T."/>
            <person name="Liu Q."/>
            <person name="Sun X."/>
        </authorList>
    </citation>
    <scope>NUCLEOTIDE SEQUENCE [LARGE SCALE GENOMIC DNA]</scope>
    <source>
        <strain evidence="12">YH-07</strain>
    </source>
</reference>
<dbReference type="OrthoDB" id="9806661at2"/>
<dbReference type="Gene3D" id="3.40.50.620">
    <property type="entry name" value="HUPs"/>
    <property type="match status" value="1"/>
</dbReference>
<feature type="binding site" evidence="9">
    <location>
        <position position="78"/>
    </location>
    <ligand>
        <name>substrate</name>
    </ligand>
</feature>
<proteinExistence type="inferred from homology"/>
<evidence type="ECO:0000256" key="8">
    <source>
        <dbReference type="ARBA" id="ARBA00029346"/>
    </source>
</evidence>
<evidence type="ECO:0000256" key="1">
    <source>
        <dbReference type="ARBA" id="ARBA00022490"/>
    </source>
</evidence>
<feature type="binding site" evidence="9">
    <location>
        <position position="92"/>
    </location>
    <ligand>
        <name>substrate</name>
    </ligand>
</feature>
<dbReference type="UniPathway" id="UPA00241">
    <property type="reaction ID" value="UER00355"/>
</dbReference>
<name>A0A345YEZ2_9SPHN</name>
<feature type="binding site" evidence="9">
    <location>
        <position position="44"/>
    </location>
    <ligand>
        <name>substrate</name>
    </ligand>
</feature>
<dbReference type="PRINTS" id="PR01020">
    <property type="entry name" value="LPSBIOSNTHSS"/>
</dbReference>
<evidence type="ECO:0000256" key="7">
    <source>
        <dbReference type="ARBA" id="ARBA00022993"/>
    </source>
</evidence>
<comment type="subcellular location">
    <subcellularLocation>
        <location evidence="9">Cytoplasm</location>
    </subcellularLocation>
</comment>
<accession>A0A345YEZ2</accession>
<dbReference type="EC" id="2.7.7.3" evidence="9"/>
<comment type="function">
    <text evidence="9">Reversibly transfers an adenylyl group from ATP to 4'-phosphopantetheine, yielding dephospho-CoA (dPCoA) and pyrophosphate.</text>
</comment>
<keyword evidence="4 9" id="KW-0547">Nucleotide-binding</keyword>
<dbReference type="SUPFAM" id="SSF52374">
    <property type="entry name" value="Nucleotidylyl transferase"/>
    <property type="match status" value="1"/>
</dbReference>
<sequence length="174" mass="19381">MMVKRIGIYPGTFDPITLGHMDIIERGAKLVDELIIGVTTNIAKSPMFDDDERIAMVEREVAGIDCERIRVVGFNSLLVDFARDMKAGIVIRGIRGVTDFEYEYQLTGMNRQLNDQVETVFLMADIELQPIASRLVKEIAFYGGPIGKFVTSAVRDDVEARVRKLGLRGGRGEG</sequence>
<feature type="binding site" evidence="9">
    <location>
        <position position="103"/>
    </location>
    <ligand>
        <name>ATP</name>
        <dbReference type="ChEBI" id="CHEBI:30616"/>
    </ligand>
</feature>
<feature type="binding site" evidence="9">
    <location>
        <position position="20"/>
    </location>
    <ligand>
        <name>ATP</name>
        <dbReference type="ChEBI" id="CHEBI:30616"/>
    </ligand>
</feature>
<comment type="catalytic activity">
    <reaction evidence="8 9">
        <text>(R)-4'-phosphopantetheine + ATP + H(+) = 3'-dephospho-CoA + diphosphate</text>
        <dbReference type="Rhea" id="RHEA:19801"/>
        <dbReference type="ChEBI" id="CHEBI:15378"/>
        <dbReference type="ChEBI" id="CHEBI:30616"/>
        <dbReference type="ChEBI" id="CHEBI:33019"/>
        <dbReference type="ChEBI" id="CHEBI:57328"/>
        <dbReference type="ChEBI" id="CHEBI:61723"/>
        <dbReference type="EC" id="2.7.7.3"/>
    </reaction>
</comment>
<dbReference type="InterPro" id="IPR001980">
    <property type="entry name" value="PPAT"/>
</dbReference>
<keyword evidence="5 9" id="KW-0067">ATP-binding</keyword>
<dbReference type="GO" id="GO:0004595">
    <property type="term" value="F:pantetheine-phosphate adenylyltransferase activity"/>
    <property type="evidence" value="ECO:0007669"/>
    <property type="project" value="UniProtKB-UniRule"/>
</dbReference>
<evidence type="ECO:0000256" key="6">
    <source>
        <dbReference type="ARBA" id="ARBA00022842"/>
    </source>
</evidence>
<dbReference type="AlphaFoldDB" id="A0A345YEZ2"/>
<comment type="pathway">
    <text evidence="9">Cofactor biosynthesis; coenzyme A biosynthesis; CoA from (R)-pantothenate: step 4/5.</text>
</comment>
<evidence type="ECO:0000256" key="9">
    <source>
        <dbReference type="HAMAP-Rule" id="MF_00151"/>
    </source>
</evidence>
<dbReference type="HAMAP" id="MF_00151">
    <property type="entry name" value="PPAT_bact"/>
    <property type="match status" value="1"/>
</dbReference>
<keyword evidence="7 9" id="KW-0173">Coenzyme A biosynthesis</keyword>
<evidence type="ECO:0000259" key="10">
    <source>
        <dbReference type="Pfam" id="PF01467"/>
    </source>
</evidence>
<dbReference type="CDD" id="cd02163">
    <property type="entry name" value="PPAT"/>
    <property type="match status" value="1"/>
</dbReference>
<dbReference type="GO" id="GO:0005737">
    <property type="term" value="C:cytoplasm"/>
    <property type="evidence" value="ECO:0007669"/>
    <property type="project" value="UniProtKB-SubCell"/>
</dbReference>
<feature type="binding site" evidence="9">
    <location>
        <position position="12"/>
    </location>
    <ligand>
        <name>substrate</name>
    </ligand>
</feature>
<protein>
    <recommendedName>
        <fullName evidence="9">Phosphopantetheine adenylyltransferase</fullName>
        <ecNumber evidence="9">2.7.7.3</ecNumber>
    </recommendedName>
    <alternativeName>
        <fullName evidence="9">Dephospho-CoA pyrophosphorylase</fullName>
    </alternativeName>
    <alternativeName>
        <fullName evidence="9">Pantetheine-phosphate adenylyltransferase</fullName>
        <shortName evidence="9">PPAT</shortName>
    </alternativeName>
</protein>
<dbReference type="InterPro" id="IPR014729">
    <property type="entry name" value="Rossmann-like_a/b/a_fold"/>
</dbReference>
<dbReference type="PANTHER" id="PTHR21342:SF1">
    <property type="entry name" value="PHOSPHOPANTETHEINE ADENYLYLTRANSFERASE"/>
    <property type="match status" value="1"/>
</dbReference>
<evidence type="ECO:0000313" key="12">
    <source>
        <dbReference type="Proteomes" id="UP000254508"/>
    </source>
</evidence>
<keyword evidence="2 9" id="KW-0808">Transferase</keyword>
<dbReference type="KEGG" id="err:DVR09_09280"/>